<dbReference type="InterPro" id="IPR052567">
    <property type="entry name" value="OP_Dioxygenase"/>
</dbReference>
<feature type="domain" description="HD" evidence="1">
    <location>
        <begin position="65"/>
        <end position="163"/>
    </location>
</feature>
<evidence type="ECO:0000313" key="2">
    <source>
        <dbReference type="EMBL" id="RED16731.1"/>
    </source>
</evidence>
<comment type="caution">
    <text evidence="2">The sequence shown here is derived from an EMBL/GenBank/DDBJ whole genome shotgun (WGS) entry which is preliminary data.</text>
</comment>
<dbReference type="InterPro" id="IPR003607">
    <property type="entry name" value="HD/PDEase_dom"/>
</dbReference>
<dbReference type="CDD" id="cd00077">
    <property type="entry name" value="HDc"/>
    <property type="match status" value="1"/>
</dbReference>
<dbReference type="Gene3D" id="1.10.3210.10">
    <property type="entry name" value="Hypothetical protein af1432"/>
    <property type="match status" value="1"/>
</dbReference>
<evidence type="ECO:0000259" key="1">
    <source>
        <dbReference type="Pfam" id="PF01966"/>
    </source>
</evidence>
<dbReference type="RefSeq" id="WP_116236108.1">
    <property type="nucleotide sequence ID" value="NZ_QRDP01000004.1"/>
</dbReference>
<dbReference type="PANTHER" id="PTHR40202">
    <property type="match status" value="1"/>
</dbReference>
<dbReference type="InterPro" id="IPR006674">
    <property type="entry name" value="HD_domain"/>
</dbReference>
<dbReference type="EMBL" id="QRDP01000004">
    <property type="protein sequence ID" value="RED16731.1"/>
    <property type="molecule type" value="Genomic_DNA"/>
</dbReference>
<proteinExistence type="predicted"/>
<organism evidence="2 3">
    <name type="scientific">Parasphingopyxis lamellibrachiae</name>
    <dbReference type="NCBI Taxonomy" id="680125"/>
    <lineage>
        <taxon>Bacteria</taxon>
        <taxon>Pseudomonadati</taxon>
        <taxon>Pseudomonadota</taxon>
        <taxon>Alphaproteobacteria</taxon>
        <taxon>Sphingomonadales</taxon>
        <taxon>Sphingomonadaceae</taxon>
        <taxon>Parasphingopyxis</taxon>
    </lineage>
</organism>
<sequence length="193" mass="21893">MATQAPEQESASSGFTRMQDGKAEDWAIIGKEHQDHYKTSAPQRILQHLRDLGELTLGFSCDQLQHSLMTATLARRAGASDEEVVAALCHDIGKTMSVPNHGAIAAEILKPYVNDDLYHVIKYHQDFQGAYYYNYMGRSTTLREDHKDASWYRLACKLVDEWDAPAFDPDFEVDSLESFEPEIMRVFGTPKMM</sequence>
<dbReference type="Pfam" id="PF01966">
    <property type="entry name" value="HD"/>
    <property type="match status" value="1"/>
</dbReference>
<dbReference type="PANTHER" id="PTHR40202:SF1">
    <property type="entry name" value="HD DOMAIN-CONTAINING PROTEIN"/>
    <property type="match status" value="1"/>
</dbReference>
<dbReference type="SUPFAM" id="SSF109604">
    <property type="entry name" value="HD-domain/PDEase-like"/>
    <property type="match status" value="1"/>
</dbReference>
<gene>
    <name evidence="2" type="ORF">DFR46_1760</name>
</gene>
<name>A0A3D9FHZ6_9SPHN</name>
<dbReference type="AlphaFoldDB" id="A0A3D9FHZ6"/>
<dbReference type="OrthoDB" id="9802857at2"/>
<accession>A0A3D9FHZ6</accession>
<dbReference type="Proteomes" id="UP000256310">
    <property type="component" value="Unassembled WGS sequence"/>
</dbReference>
<protein>
    <submittedName>
        <fullName evidence="2">HD domain-containing protein</fullName>
    </submittedName>
</protein>
<reference evidence="2 3" key="1">
    <citation type="submission" date="2018-07" db="EMBL/GenBank/DDBJ databases">
        <title>Genomic Encyclopedia of Type Strains, Phase IV (KMG-IV): sequencing the most valuable type-strain genomes for metagenomic binning, comparative biology and taxonomic classification.</title>
        <authorList>
            <person name="Goeker M."/>
        </authorList>
    </citation>
    <scope>NUCLEOTIDE SEQUENCE [LARGE SCALE GENOMIC DNA]</scope>
    <source>
        <strain evidence="2 3">DSM 26725</strain>
    </source>
</reference>
<evidence type="ECO:0000313" key="3">
    <source>
        <dbReference type="Proteomes" id="UP000256310"/>
    </source>
</evidence>
<keyword evidence="3" id="KW-1185">Reference proteome</keyword>